<name>A0A804LCF7_MAIZE</name>
<dbReference type="AlphaFoldDB" id="A0A804LCF7"/>
<evidence type="ECO:0000256" key="3">
    <source>
        <dbReference type="ARBA" id="ARBA00022679"/>
    </source>
</evidence>
<dbReference type="EC" id="2.1.3.3" evidence="2"/>
<dbReference type="Gene3D" id="3.40.50.1370">
    <property type="entry name" value="Aspartate/ornithine carbamoyltransferase"/>
    <property type="match status" value="1"/>
</dbReference>
<dbReference type="SUPFAM" id="SSF53671">
    <property type="entry name" value="Aspartate/ornithine carbamoyltransferase"/>
    <property type="match status" value="1"/>
</dbReference>
<dbReference type="GO" id="GO:0004585">
    <property type="term" value="F:ornithine carbamoyltransferase activity"/>
    <property type="evidence" value="ECO:0007669"/>
    <property type="project" value="UniProtKB-EC"/>
</dbReference>
<dbReference type="GO" id="GO:0016597">
    <property type="term" value="F:amino acid binding"/>
    <property type="evidence" value="ECO:0007669"/>
    <property type="project" value="InterPro"/>
</dbReference>
<organism evidence="5 6">
    <name type="scientific">Zea mays</name>
    <name type="common">Maize</name>
    <dbReference type="NCBI Taxonomy" id="4577"/>
    <lineage>
        <taxon>Eukaryota</taxon>
        <taxon>Viridiplantae</taxon>
        <taxon>Streptophyta</taxon>
        <taxon>Embryophyta</taxon>
        <taxon>Tracheophyta</taxon>
        <taxon>Spermatophyta</taxon>
        <taxon>Magnoliopsida</taxon>
        <taxon>Liliopsida</taxon>
        <taxon>Poales</taxon>
        <taxon>Poaceae</taxon>
        <taxon>PACMAD clade</taxon>
        <taxon>Panicoideae</taxon>
        <taxon>Andropogonodae</taxon>
        <taxon>Andropogoneae</taxon>
        <taxon>Tripsacinae</taxon>
        <taxon>Zea</taxon>
    </lineage>
</organism>
<keyword evidence="3" id="KW-0808">Transferase</keyword>
<reference evidence="5" key="2">
    <citation type="submission" date="2019-07" db="EMBL/GenBank/DDBJ databases">
        <authorList>
            <person name="Seetharam A."/>
            <person name="Woodhouse M."/>
            <person name="Cannon E."/>
        </authorList>
    </citation>
    <scope>NUCLEOTIDE SEQUENCE [LARGE SCALE GENOMIC DNA]</scope>
    <source>
        <strain evidence="5">cv. B73</strain>
    </source>
</reference>
<dbReference type="Pfam" id="PF02729">
    <property type="entry name" value="OTCace_N"/>
    <property type="match status" value="1"/>
</dbReference>
<evidence type="ECO:0000259" key="4">
    <source>
        <dbReference type="Pfam" id="PF02729"/>
    </source>
</evidence>
<evidence type="ECO:0000313" key="5">
    <source>
        <dbReference type="EnsemblPlants" id="Zm00001eb001330_P001"/>
    </source>
</evidence>
<reference evidence="5" key="3">
    <citation type="submission" date="2021-05" db="UniProtKB">
        <authorList>
            <consortium name="EnsemblPlants"/>
        </authorList>
    </citation>
    <scope>IDENTIFICATION</scope>
    <source>
        <strain evidence="5">cv. B73</strain>
    </source>
</reference>
<dbReference type="PANTHER" id="PTHR45753:SF3">
    <property type="entry name" value="ORNITHINE TRANSCARBAMYLASE, MITOCHONDRIAL"/>
    <property type="match status" value="1"/>
</dbReference>
<dbReference type="EnsemblPlants" id="Zm00001eb001330_T001">
    <property type="protein sequence ID" value="Zm00001eb001330_P001"/>
    <property type="gene ID" value="Zm00001eb001330"/>
</dbReference>
<dbReference type="InterPro" id="IPR006132">
    <property type="entry name" value="Asp/Orn_carbamoyltranf_P-bd"/>
</dbReference>
<reference evidence="6" key="1">
    <citation type="submission" date="2015-12" db="EMBL/GenBank/DDBJ databases">
        <title>Update maize B73 reference genome by single molecule sequencing technologies.</title>
        <authorList>
            <consortium name="Maize Genome Sequencing Project"/>
            <person name="Ware D."/>
        </authorList>
    </citation>
    <scope>NUCLEOTIDE SEQUENCE [LARGE SCALE GENOMIC DNA]</scope>
    <source>
        <strain evidence="6">cv. B73</strain>
    </source>
</reference>
<evidence type="ECO:0000256" key="2">
    <source>
        <dbReference type="ARBA" id="ARBA00013007"/>
    </source>
</evidence>
<evidence type="ECO:0000313" key="6">
    <source>
        <dbReference type="Proteomes" id="UP000007305"/>
    </source>
</evidence>
<keyword evidence="6" id="KW-1185">Reference proteome</keyword>
<protein>
    <recommendedName>
        <fullName evidence="2">ornithine carbamoyltransferase</fullName>
        <ecNumber evidence="2">2.1.3.3</ecNumber>
    </recommendedName>
</protein>
<dbReference type="InParanoid" id="A0A804LCF7"/>
<sequence length="99" mass="10863">MKVLNRAIEVKALIKSGDKSFQPFKGKTMVMIFAKPSMRTRVSFETGFFLLATTPKKIERGKCAVLDLLILQEATSMIRTSLGKAGLVPCTSCTGKGHR</sequence>
<dbReference type="PANTHER" id="PTHR45753">
    <property type="entry name" value="ORNITHINE CARBAMOYLTRANSFERASE, MITOCHONDRIAL"/>
    <property type="match status" value="1"/>
</dbReference>
<proteinExistence type="inferred from homology"/>
<evidence type="ECO:0000256" key="1">
    <source>
        <dbReference type="ARBA" id="ARBA00007805"/>
    </source>
</evidence>
<accession>A0A804LCF7</accession>
<dbReference type="Gramene" id="Zm00001eb001330_T001">
    <property type="protein sequence ID" value="Zm00001eb001330_P001"/>
    <property type="gene ID" value="Zm00001eb001330"/>
</dbReference>
<dbReference type="InterPro" id="IPR036901">
    <property type="entry name" value="Asp/Orn_carbamoylTrfase_sf"/>
</dbReference>
<comment type="similarity">
    <text evidence="1">Belongs to the aspartate/ornithine carbamoyltransferase superfamily. OTCase family.</text>
</comment>
<dbReference type="Proteomes" id="UP000007305">
    <property type="component" value="Chromosome 1"/>
</dbReference>
<feature type="domain" description="Aspartate/ornithine carbamoyltransferase carbamoyl-P binding" evidence="4">
    <location>
        <begin position="2"/>
        <end position="59"/>
    </location>
</feature>